<feature type="binding site" evidence="1">
    <location>
        <position position="145"/>
    </location>
    <ligand>
        <name>Ni(2+)</name>
        <dbReference type="ChEBI" id="CHEBI:49786"/>
    </ligand>
</feature>
<evidence type="ECO:0000313" key="5">
    <source>
        <dbReference type="Proteomes" id="UP000440713"/>
    </source>
</evidence>
<feature type="binding site" evidence="1">
    <location>
        <position position="84"/>
    </location>
    <ligand>
        <name>Ni(2+)</name>
        <dbReference type="ChEBI" id="CHEBI:49786"/>
    </ligand>
</feature>
<dbReference type="SUPFAM" id="SSF46785">
    <property type="entry name" value="Winged helix' DNA-binding domain"/>
    <property type="match status" value="1"/>
</dbReference>
<reference evidence="4 5" key="1">
    <citation type="submission" date="2019-08" db="EMBL/GenBank/DDBJ databases">
        <title>In-depth cultivation of the pig gut microbiome towards novel bacterial diversity and tailored functional studies.</title>
        <authorList>
            <person name="Wylensek D."/>
            <person name="Hitch T.C.A."/>
            <person name="Clavel T."/>
        </authorList>
    </citation>
    <scope>NUCLEOTIDE SEQUENCE [LARGE SCALE GENOMIC DNA]</scope>
    <source>
        <strain evidence="4 5">WCA-SAB-591-4A-A</strain>
    </source>
</reference>
<dbReference type="InterPro" id="IPR026043">
    <property type="entry name" value="NadR"/>
</dbReference>
<dbReference type="Pfam" id="PF08279">
    <property type="entry name" value="HTH_11"/>
    <property type="match status" value="1"/>
</dbReference>
<dbReference type="InterPro" id="IPR013196">
    <property type="entry name" value="HTH_11"/>
</dbReference>
<dbReference type="GO" id="GO:0046872">
    <property type="term" value="F:metal ion binding"/>
    <property type="evidence" value="ECO:0007669"/>
    <property type="project" value="UniProtKB-KW"/>
</dbReference>
<keyword evidence="5" id="KW-1185">Reference proteome</keyword>
<proteinExistence type="predicted"/>
<dbReference type="InterPro" id="IPR035922">
    <property type="entry name" value="3H_dom_sf"/>
</dbReference>
<keyword evidence="1" id="KW-0533">Nickel</keyword>
<dbReference type="PANTHER" id="PTHR40068:SF1">
    <property type="entry name" value="TRANSCRIPTION REPRESSOR NIAR-RELATED"/>
    <property type="match status" value="1"/>
</dbReference>
<organism evidence="4 5">
    <name type="scientific">Peptostreptococcus porci</name>
    <dbReference type="NCBI Taxonomy" id="2652282"/>
    <lineage>
        <taxon>Bacteria</taxon>
        <taxon>Bacillati</taxon>
        <taxon>Bacillota</taxon>
        <taxon>Clostridia</taxon>
        <taxon>Peptostreptococcales</taxon>
        <taxon>Peptostreptococcaceae</taxon>
        <taxon>Peptostreptococcus</taxon>
    </lineage>
</organism>
<dbReference type="PANTHER" id="PTHR40068">
    <property type="entry name" value="TRANSCRIPTION REPRESSOR NIAR-RELATED"/>
    <property type="match status" value="1"/>
</dbReference>
<feature type="binding site" evidence="1">
    <location>
        <position position="143"/>
    </location>
    <ligand>
        <name>Ni(2+)</name>
        <dbReference type="ChEBI" id="CHEBI:49786"/>
    </ligand>
</feature>
<dbReference type="PIRSF" id="PIRSF037847">
    <property type="entry name" value="NiaR"/>
    <property type="match status" value="1"/>
</dbReference>
<gene>
    <name evidence="4" type="ORF">FYJ71_01685</name>
</gene>
<dbReference type="Proteomes" id="UP000440713">
    <property type="component" value="Unassembled WGS sequence"/>
</dbReference>
<feature type="binding site" evidence="1">
    <location>
        <position position="76"/>
    </location>
    <ligand>
        <name>Ni(2+)</name>
        <dbReference type="ChEBI" id="CHEBI:49786"/>
    </ligand>
</feature>
<dbReference type="Pfam" id="PF02829">
    <property type="entry name" value="3H"/>
    <property type="match status" value="1"/>
</dbReference>
<feature type="domain" description="Helix-turn-helix type 11" evidence="3">
    <location>
        <begin position="6"/>
        <end position="59"/>
    </location>
</feature>
<dbReference type="EMBL" id="VUNE01000001">
    <property type="protein sequence ID" value="MST61685.1"/>
    <property type="molecule type" value="Genomic_DNA"/>
</dbReference>
<protein>
    <submittedName>
        <fullName evidence="4">Transcription repressor NadR</fullName>
    </submittedName>
</protein>
<evidence type="ECO:0000313" key="4">
    <source>
        <dbReference type="EMBL" id="MST61685.1"/>
    </source>
</evidence>
<dbReference type="Gene3D" id="1.10.10.10">
    <property type="entry name" value="Winged helix-like DNA-binding domain superfamily/Winged helix DNA-binding domain"/>
    <property type="match status" value="1"/>
</dbReference>
<dbReference type="InterPro" id="IPR036390">
    <property type="entry name" value="WH_DNA-bd_sf"/>
</dbReference>
<dbReference type="AlphaFoldDB" id="A0A6N7WXR5"/>
<evidence type="ECO:0000259" key="2">
    <source>
        <dbReference type="Pfam" id="PF02829"/>
    </source>
</evidence>
<dbReference type="SUPFAM" id="SSF75500">
    <property type="entry name" value="Putative transcriptional regulator TM1602, C-terminal domain"/>
    <property type="match status" value="1"/>
</dbReference>
<dbReference type="RefSeq" id="WP_154537079.1">
    <property type="nucleotide sequence ID" value="NZ_VUNE01000001.1"/>
</dbReference>
<name>A0A6N7WXR5_9FIRM</name>
<evidence type="ECO:0000256" key="1">
    <source>
        <dbReference type="PIRSR" id="PIRSR037847-1"/>
    </source>
</evidence>
<dbReference type="Gene3D" id="3.30.1340.20">
    <property type="entry name" value="3H domain"/>
    <property type="match status" value="1"/>
</dbReference>
<comment type="caution">
    <text evidence="4">The sequence shown here is derived from an EMBL/GenBank/DDBJ whole genome shotgun (WGS) entry which is preliminary data.</text>
</comment>
<feature type="domain" description="3H" evidence="2">
    <location>
        <begin position="73"/>
        <end position="168"/>
    </location>
</feature>
<keyword evidence="1" id="KW-0479">Metal-binding</keyword>
<dbReference type="InterPro" id="IPR004173">
    <property type="entry name" value="3H_domain"/>
</dbReference>
<sequence length="172" mass="19694">MDNNSRRKMIIEHLSNSTKPVSASFLAELFCVSRQIIVGDIALLRASEHNIISTNRGYILDDIMRKKHTRVFKVSHDEMRTEEELNIIVDFGGKILDVYVIHELYGKISAKLDLSNRNHVQNFLECLDGNANKPLCKLTDNVHYHTVEAESEEDLDLIEKKLVEGGFLIDEK</sequence>
<dbReference type="InterPro" id="IPR036388">
    <property type="entry name" value="WH-like_DNA-bd_sf"/>
</dbReference>
<accession>A0A6N7WXR5</accession>
<evidence type="ECO:0000259" key="3">
    <source>
        <dbReference type="Pfam" id="PF08279"/>
    </source>
</evidence>